<keyword evidence="11 14" id="KW-0255">Endonuclease</keyword>
<evidence type="ECO:0000256" key="8">
    <source>
        <dbReference type="ARBA" id="ARBA00022490"/>
    </source>
</evidence>
<comment type="function">
    <text evidence="3 14 16">Endonuclease that specifically degrades the RNA of RNA-DNA hybrids.</text>
</comment>
<dbReference type="GO" id="GO:0043137">
    <property type="term" value="P:DNA replication, removal of RNA primer"/>
    <property type="evidence" value="ECO:0007669"/>
    <property type="project" value="TreeGrafter"/>
</dbReference>
<keyword evidence="8 14" id="KW-0963">Cytoplasm</keyword>
<feature type="compositionally biased region" description="Low complexity" evidence="17">
    <location>
        <begin position="1"/>
        <end position="19"/>
    </location>
</feature>
<feature type="binding site" evidence="14 15">
    <location>
        <position position="186"/>
    </location>
    <ligand>
        <name>a divalent metal cation</name>
        <dbReference type="ChEBI" id="CHEBI:60240"/>
    </ligand>
</feature>
<dbReference type="AlphaFoldDB" id="A0A367FP74"/>
<dbReference type="EC" id="3.1.26.4" evidence="6 14"/>
<comment type="subcellular location">
    <subcellularLocation>
        <location evidence="4 14">Cytoplasm</location>
    </subcellularLocation>
</comment>
<evidence type="ECO:0000313" key="19">
    <source>
        <dbReference type="EMBL" id="RCG31699.1"/>
    </source>
</evidence>
<dbReference type="GO" id="GO:0003723">
    <property type="term" value="F:RNA binding"/>
    <property type="evidence" value="ECO:0007669"/>
    <property type="project" value="UniProtKB-UniRule"/>
</dbReference>
<comment type="caution">
    <text evidence="19">The sequence shown here is derived from an EMBL/GenBank/DDBJ whole genome shotgun (WGS) entry which is preliminary data.</text>
</comment>
<comment type="similarity">
    <text evidence="5 14 16">Belongs to the RNase HII family.</text>
</comment>
<dbReference type="Gene3D" id="3.30.420.10">
    <property type="entry name" value="Ribonuclease H-like superfamily/Ribonuclease H"/>
    <property type="match status" value="1"/>
</dbReference>
<dbReference type="InterPro" id="IPR001352">
    <property type="entry name" value="RNase_HII/HIII"/>
</dbReference>
<evidence type="ECO:0000256" key="7">
    <source>
        <dbReference type="ARBA" id="ARBA00019179"/>
    </source>
</evidence>
<dbReference type="HAMAP" id="MF_00052_B">
    <property type="entry name" value="RNase_HII_B"/>
    <property type="match status" value="1"/>
</dbReference>
<organism evidence="19 20">
    <name type="scientific">Sphaerisporangium album</name>
    <dbReference type="NCBI Taxonomy" id="509200"/>
    <lineage>
        <taxon>Bacteria</taxon>
        <taxon>Bacillati</taxon>
        <taxon>Actinomycetota</taxon>
        <taxon>Actinomycetes</taxon>
        <taxon>Streptosporangiales</taxon>
        <taxon>Streptosporangiaceae</taxon>
        <taxon>Sphaerisporangium</taxon>
    </lineage>
</organism>
<proteinExistence type="inferred from homology"/>
<feature type="domain" description="RNase H type-2" evidence="18">
    <location>
        <begin position="79"/>
        <end position="296"/>
    </location>
</feature>
<evidence type="ECO:0000256" key="15">
    <source>
        <dbReference type="PROSITE-ProRule" id="PRU01319"/>
    </source>
</evidence>
<evidence type="ECO:0000256" key="14">
    <source>
        <dbReference type="HAMAP-Rule" id="MF_00052"/>
    </source>
</evidence>
<dbReference type="NCBIfam" id="NF000595">
    <property type="entry name" value="PRK00015.1-3"/>
    <property type="match status" value="1"/>
</dbReference>
<dbReference type="InterPro" id="IPR022898">
    <property type="entry name" value="RNase_HII"/>
</dbReference>
<evidence type="ECO:0000256" key="6">
    <source>
        <dbReference type="ARBA" id="ARBA00012180"/>
    </source>
</evidence>
<dbReference type="PROSITE" id="PS51975">
    <property type="entry name" value="RNASE_H_2"/>
    <property type="match status" value="1"/>
</dbReference>
<dbReference type="GO" id="GO:0005737">
    <property type="term" value="C:cytoplasm"/>
    <property type="evidence" value="ECO:0007669"/>
    <property type="project" value="UniProtKB-SubCell"/>
</dbReference>
<keyword evidence="12 14" id="KW-0378">Hydrolase</keyword>
<dbReference type="GO" id="GO:0032299">
    <property type="term" value="C:ribonuclease H2 complex"/>
    <property type="evidence" value="ECO:0007669"/>
    <property type="project" value="TreeGrafter"/>
</dbReference>
<evidence type="ECO:0000256" key="16">
    <source>
        <dbReference type="RuleBase" id="RU003515"/>
    </source>
</evidence>
<dbReference type="InterPro" id="IPR012337">
    <property type="entry name" value="RNaseH-like_sf"/>
</dbReference>
<dbReference type="Pfam" id="PF01351">
    <property type="entry name" value="RNase_HII"/>
    <property type="match status" value="1"/>
</dbReference>
<sequence length="300" mass="31700">MATTPTPETAPGTEPEALPGLESTTPPAKPEDGAARRERGHAALPGLEPATRSAGAKGGAARRGAGYELERQLRGGGAVVIAGVDEVGRGAWAGPVLVCAAVTDLTPPPELPGRGGRTVRLTDSKLLTRAHREAFAEILPNWLSCHAFGEAGAAEIDEVGMTEALRRATERALAALPRRPDVVILDGAHDFLRRPAASGAAWRVRCEVKADQRSVTVAAASVLAKVRRDRLMGALGADHPAFGFADNAGYPSPQHQQALASDGPTPHHRLSWSYLDDLPQWRHLKKTRSLQPPSGQLTLL</sequence>
<keyword evidence="13 14" id="KW-0464">Manganese</keyword>
<dbReference type="PANTHER" id="PTHR10954">
    <property type="entry name" value="RIBONUCLEASE H2 SUBUNIT A"/>
    <property type="match status" value="1"/>
</dbReference>
<evidence type="ECO:0000256" key="13">
    <source>
        <dbReference type="ARBA" id="ARBA00023211"/>
    </source>
</evidence>
<dbReference type="InterPro" id="IPR024567">
    <property type="entry name" value="RNase_HII/HIII_dom"/>
</dbReference>
<keyword evidence="9 14" id="KW-0540">Nuclease</keyword>
<dbReference type="GO" id="GO:0030145">
    <property type="term" value="F:manganese ion binding"/>
    <property type="evidence" value="ECO:0007669"/>
    <property type="project" value="UniProtKB-UniRule"/>
</dbReference>
<evidence type="ECO:0000256" key="12">
    <source>
        <dbReference type="ARBA" id="ARBA00022801"/>
    </source>
</evidence>
<dbReference type="OrthoDB" id="9803420at2"/>
<feature type="binding site" evidence="14 15">
    <location>
        <position position="85"/>
    </location>
    <ligand>
        <name>a divalent metal cation</name>
        <dbReference type="ChEBI" id="CHEBI:60240"/>
    </ligand>
</feature>
<dbReference type="CDD" id="cd07182">
    <property type="entry name" value="RNase_HII_bacteria_HII_like"/>
    <property type="match status" value="1"/>
</dbReference>
<evidence type="ECO:0000256" key="17">
    <source>
        <dbReference type="SAM" id="MobiDB-lite"/>
    </source>
</evidence>
<name>A0A367FP74_9ACTN</name>
<evidence type="ECO:0000256" key="10">
    <source>
        <dbReference type="ARBA" id="ARBA00022723"/>
    </source>
</evidence>
<feature type="binding site" evidence="14 15">
    <location>
        <position position="86"/>
    </location>
    <ligand>
        <name>a divalent metal cation</name>
        <dbReference type="ChEBI" id="CHEBI:60240"/>
    </ligand>
</feature>
<dbReference type="EMBL" id="QOIL01000004">
    <property type="protein sequence ID" value="RCG31699.1"/>
    <property type="molecule type" value="Genomic_DNA"/>
</dbReference>
<gene>
    <name evidence="14" type="primary">rnhB</name>
    <name evidence="19" type="ORF">DQ384_09130</name>
</gene>
<evidence type="ECO:0000313" key="20">
    <source>
        <dbReference type="Proteomes" id="UP000253094"/>
    </source>
</evidence>
<evidence type="ECO:0000256" key="9">
    <source>
        <dbReference type="ARBA" id="ARBA00022722"/>
    </source>
</evidence>
<evidence type="ECO:0000259" key="18">
    <source>
        <dbReference type="PROSITE" id="PS51975"/>
    </source>
</evidence>
<evidence type="ECO:0000256" key="5">
    <source>
        <dbReference type="ARBA" id="ARBA00007383"/>
    </source>
</evidence>
<evidence type="ECO:0000256" key="1">
    <source>
        <dbReference type="ARBA" id="ARBA00000077"/>
    </source>
</evidence>
<feature type="compositionally biased region" description="Basic and acidic residues" evidence="17">
    <location>
        <begin position="29"/>
        <end position="41"/>
    </location>
</feature>
<feature type="region of interest" description="Disordered" evidence="17">
    <location>
        <begin position="1"/>
        <end position="59"/>
    </location>
</feature>
<keyword evidence="10 14" id="KW-0479">Metal-binding</keyword>
<dbReference type="PANTHER" id="PTHR10954:SF18">
    <property type="entry name" value="RIBONUCLEASE HII"/>
    <property type="match status" value="1"/>
</dbReference>
<keyword evidence="20" id="KW-1185">Reference proteome</keyword>
<dbReference type="Proteomes" id="UP000253094">
    <property type="component" value="Unassembled WGS sequence"/>
</dbReference>
<evidence type="ECO:0000256" key="4">
    <source>
        <dbReference type="ARBA" id="ARBA00004496"/>
    </source>
</evidence>
<dbReference type="GO" id="GO:0006298">
    <property type="term" value="P:mismatch repair"/>
    <property type="evidence" value="ECO:0007669"/>
    <property type="project" value="TreeGrafter"/>
</dbReference>
<protein>
    <recommendedName>
        <fullName evidence="7 14">Ribonuclease HII</fullName>
        <shortName evidence="14">RNase HII</shortName>
        <ecNumber evidence="6 14">3.1.26.4</ecNumber>
    </recommendedName>
</protein>
<reference evidence="19 20" key="1">
    <citation type="submission" date="2018-06" db="EMBL/GenBank/DDBJ databases">
        <title>Sphaerisporangium craniellae sp. nov., isolated from a marine sponge in the South China Sea.</title>
        <authorList>
            <person name="Li L."/>
        </authorList>
    </citation>
    <scope>NUCLEOTIDE SEQUENCE [LARGE SCALE GENOMIC DNA]</scope>
    <source>
        <strain evidence="19 20">CCTCC AA 208026</strain>
    </source>
</reference>
<feature type="region of interest" description="Disordered" evidence="17">
    <location>
        <begin position="246"/>
        <end position="265"/>
    </location>
</feature>
<dbReference type="GO" id="GO:0004523">
    <property type="term" value="F:RNA-DNA hybrid ribonuclease activity"/>
    <property type="evidence" value="ECO:0007669"/>
    <property type="project" value="UniProtKB-UniRule"/>
</dbReference>
<accession>A0A367FP74</accession>
<evidence type="ECO:0000256" key="3">
    <source>
        <dbReference type="ARBA" id="ARBA00004065"/>
    </source>
</evidence>
<evidence type="ECO:0000256" key="11">
    <source>
        <dbReference type="ARBA" id="ARBA00022759"/>
    </source>
</evidence>
<dbReference type="SUPFAM" id="SSF53098">
    <property type="entry name" value="Ribonuclease H-like"/>
    <property type="match status" value="1"/>
</dbReference>
<comment type="cofactor">
    <cofactor evidence="2">
        <name>Mg(2+)</name>
        <dbReference type="ChEBI" id="CHEBI:18420"/>
    </cofactor>
</comment>
<evidence type="ECO:0000256" key="2">
    <source>
        <dbReference type="ARBA" id="ARBA00001946"/>
    </source>
</evidence>
<comment type="cofactor">
    <cofactor evidence="14 15">
        <name>Mn(2+)</name>
        <dbReference type="ChEBI" id="CHEBI:29035"/>
    </cofactor>
    <cofactor evidence="14 15">
        <name>Mg(2+)</name>
        <dbReference type="ChEBI" id="CHEBI:18420"/>
    </cofactor>
    <text evidence="14 15">Manganese or magnesium. Binds 1 divalent metal ion per monomer in the absence of substrate. May bind a second metal ion after substrate binding.</text>
</comment>
<comment type="catalytic activity">
    <reaction evidence="1 14 15 16">
        <text>Endonucleolytic cleavage to 5'-phosphomonoester.</text>
        <dbReference type="EC" id="3.1.26.4"/>
    </reaction>
</comment>
<dbReference type="InterPro" id="IPR036397">
    <property type="entry name" value="RNaseH_sf"/>
</dbReference>